<dbReference type="OrthoDB" id="1119934at2"/>
<proteinExistence type="predicted"/>
<dbReference type="InterPro" id="IPR050904">
    <property type="entry name" value="Adhesion/Biosynth-related"/>
</dbReference>
<evidence type="ECO:0000313" key="2">
    <source>
        <dbReference type="EMBL" id="TDB63509.1"/>
    </source>
</evidence>
<name>A0A4R4KBD6_9BACT</name>
<dbReference type="SUPFAM" id="SSF82153">
    <property type="entry name" value="FAS1 domain"/>
    <property type="match status" value="2"/>
</dbReference>
<feature type="domain" description="FAS1" evidence="1">
    <location>
        <begin position="20"/>
        <end position="152"/>
    </location>
</feature>
<accession>A0A4R4KBD6</accession>
<dbReference type="SMART" id="SM00554">
    <property type="entry name" value="FAS1"/>
    <property type="match status" value="2"/>
</dbReference>
<reference evidence="2 3" key="1">
    <citation type="submission" date="2019-02" db="EMBL/GenBank/DDBJ databases">
        <title>Arundinibacter roseus gen. nov., sp. nov., a new member of the family Cytophagaceae.</title>
        <authorList>
            <person name="Szuroczki S."/>
            <person name="Khayer B."/>
            <person name="Sproer C."/>
            <person name="Toumi M."/>
            <person name="Szabo A."/>
            <person name="Felfoldi T."/>
            <person name="Schumann P."/>
            <person name="Toth E."/>
        </authorList>
    </citation>
    <scope>NUCLEOTIDE SEQUENCE [LARGE SCALE GENOMIC DNA]</scope>
    <source>
        <strain evidence="2 3">DMA-k-7a</strain>
    </source>
</reference>
<dbReference type="InterPro" id="IPR036378">
    <property type="entry name" value="FAS1_dom_sf"/>
</dbReference>
<protein>
    <submittedName>
        <fullName evidence="2">Fasciclin domain-containing protein</fullName>
    </submittedName>
</protein>
<evidence type="ECO:0000313" key="3">
    <source>
        <dbReference type="Proteomes" id="UP000295706"/>
    </source>
</evidence>
<dbReference type="Pfam" id="PF02469">
    <property type="entry name" value="Fasciclin"/>
    <property type="match status" value="2"/>
</dbReference>
<dbReference type="Gene3D" id="2.30.180.10">
    <property type="entry name" value="FAS1 domain"/>
    <property type="match status" value="2"/>
</dbReference>
<feature type="domain" description="FAS1" evidence="1">
    <location>
        <begin position="156"/>
        <end position="298"/>
    </location>
</feature>
<dbReference type="PANTHER" id="PTHR10900">
    <property type="entry name" value="PERIOSTIN-RELATED"/>
    <property type="match status" value="1"/>
</dbReference>
<comment type="caution">
    <text evidence="2">The sequence shown here is derived from an EMBL/GenBank/DDBJ whole genome shotgun (WGS) entry which is preliminary data.</text>
</comment>
<gene>
    <name evidence="2" type="ORF">EZE20_16800</name>
</gene>
<dbReference type="PANTHER" id="PTHR10900:SF77">
    <property type="entry name" value="FI19380P1"/>
    <property type="match status" value="1"/>
</dbReference>
<dbReference type="EMBL" id="SMJU01000010">
    <property type="protein sequence ID" value="TDB63509.1"/>
    <property type="molecule type" value="Genomic_DNA"/>
</dbReference>
<evidence type="ECO:0000259" key="1">
    <source>
        <dbReference type="PROSITE" id="PS50213"/>
    </source>
</evidence>
<organism evidence="2 3">
    <name type="scientific">Arundinibacter roseus</name>
    <dbReference type="NCBI Taxonomy" id="2070510"/>
    <lineage>
        <taxon>Bacteria</taxon>
        <taxon>Pseudomonadati</taxon>
        <taxon>Bacteroidota</taxon>
        <taxon>Cytophagia</taxon>
        <taxon>Cytophagales</taxon>
        <taxon>Spirosomataceae</taxon>
        <taxon>Arundinibacter</taxon>
    </lineage>
</organism>
<sequence>MGLLVGMVSACKDDEEEVAPMTITDVVLTNNDFTILRAAVQHAGLADALRTGTLTVFAPNDAAFNASGFADAAAITALPAATVRGILEYHVLGSTVRSADIQTADNQSVPTLATTPVYVTKNAAGVSVNGATVTAADISADNGVIHVINRVLLPPSQNLLEVVQGNSNFTLLLAAATRAAQGNPVVLQALTSDASAFTVFAPTNQAFIAAGFPDEAALNAVPAETLANIILYHVVPGRVFSTNLAAGNVTTAATLPVAINVSNGVTVTGTGNGTQGATVTTANVLASNGVVHIIDRVLLP</sequence>
<dbReference type="AlphaFoldDB" id="A0A4R4KBD6"/>
<dbReference type="Proteomes" id="UP000295706">
    <property type="component" value="Unassembled WGS sequence"/>
</dbReference>
<keyword evidence="3" id="KW-1185">Reference proteome</keyword>
<dbReference type="PROSITE" id="PS50213">
    <property type="entry name" value="FAS1"/>
    <property type="match status" value="2"/>
</dbReference>
<dbReference type="FunFam" id="2.30.180.10:FF:000032">
    <property type="entry name" value="Fasciclin domain-containing protein, putative"/>
    <property type="match status" value="1"/>
</dbReference>
<dbReference type="InterPro" id="IPR000782">
    <property type="entry name" value="FAS1_domain"/>
</dbReference>